<comment type="caution">
    <text evidence="8">The sequence shown here is derived from an EMBL/GenBank/DDBJ whole genome shotgun (WGS) entry which is preliminary data.</text>
</comment>
<dbReference type="SUPFAM" id="SSF101898">
    <property type="entry name" value="NHL repeat"/>
    <property type="match status" value="1"/>
</dbReference>
<feature type="compositionally biased region" description="Polar residues" evidence="7">
    <location>
        <begin position="367"/>
        <end position="381"/>
    </location>
</feature>
<feature type="repeat" description="NHL" evidence="6">
    <location>
        <begin position="928"/>
        <end position="968"/>
    </location>
</feature>
<protein>
    <submittedName>
        <fullName evidence="8">Uncharacterized protein</fullName>
    </submittedName>
</protein>
<dbReference type="GO" id="GO:0008270">
    <property type="term" value="F:zinc ion binding"/>
    <property type="evidence" value="ECO:0007669"/>
    <property type="project" value="UniProtKB-KW"/>
</dbReference>
<dbReference type="PANTHER" id="PTHR24104:SF25">
    <property type="entry name" value="PROTEIN LIN-41"/>
    <property type="match status" value="1"/>
</dbReference>
<gene>
    <name evidence="8" type="ORF">OFUS_LOCUS7820</name>
</gene>
<dbReference type="Gene3D" id="2.40.10.500">
    <property type="match status" value="1"/>
</dbReference>
<dbReference type="SMART" id="SM00557">
    <property type="entry name" value="IG_FLMN"/>
    <property type="match status" value="1"/>
</dbReference>
<sequence>MVGYITPCLVKVSDVTCSIDQTIVYKAYIGIDELIEVHVTAASEYVPDIIKHLNARVTDQDGVKLETQIRDMKNGKYMVQFVPLREGKHNIDITLYGQHITHSPFPVNVKEVESDTEDVVEDDDVIFLKESTKQGMLAKGNETKRKKKKVSMKILANLNKLVTQNASENAEQDRERARSMKENVPVTQMQAEFSTKSLTQLAGKTCSDFKRYEVQDQLNDKSKNIKIEPPWSDKKSCDIRIKEEQIDDYYDKTESRKKELGPKRSEIEAGGDRQVETSSENLRNQQGNSDREIAREAEESHHVNTNSVSDISEKLNTTSITEPSRDQARRLFSTPSSDRTLPPMNINLTKVTEEVEEVQSELQSLENTSAEDTNDVTMEQEQQTRPERSKSTSPTAAQPGDPVQPCVYNFAEPENARPRSTSPVFKFGSGDMPKSTMFGGLNEDDNMMMGTTKTPQQALKRRKVLHDDKGKMVGESPHLPVKPQSPTSPKRIAEKDSGKAIRVNIAGKFQRTVTNKDKELDSDQGISEKTVSKILTQARELISSAEGVPKQTPQSDTNLLDRPRSASVPSQGSETDLRFGRSRGRGFRSDNPAAIKPKGKVINTVENVTSNEHASVKVTIMGGSAQTKTKSSRALIVDDKPHRRIITFAKSTDNTSNKLTEQEKVNETNKEQGSHLNTNSKVPAGTSDNGKMRANTNKSNDVPSKPTKRRVTPMGEYSAIMNHVSCHAQRNHNKPIPAIFAKHVNTIGQKGKDAQSLSFPIGVTVAPSGDVIICDNGNDMVKVFTPDGTNKFTLGDSGTAVFKRPSAAVTNDAGDIFVKDMKTIQVFNKNGEKMRSFGKDILQSPYGIALNSFGDLVTVDPQRIDPSLFIFNQDGQLIQQSLFSPILEHKRGSKCRFLDVFDQHLIVSDLGHSHIYMTNFNGSLVYDFGGFGTDHGLFREPSGVSIDLHGNMMIADSKNDRVQIFNADGEFLCPVKLSERIWRPSDIQITPDGLLYMSSLLGHCVKVYELQN</sequence>
<feature type="compositionally biased region" description="Polar residues" evidence="7">
    <location>
        <begin position="303"/>
        <end position="322"/>
    </location>
</feature>
<keyword evidence="9" id="KW-1185">Reference proteome</keyword>
<dbReference type="InterPro" id="IPR011042">
    <property type="entry name" value="6-blade_b-propeller_TolB-like"/>
</dbReference>
<evidence type="ECO:0000256" key="6">
    <source>
        <dbReference type="PROSITE-ProRule" id="PRU00504"/>
    </source>
</evidence>
<evidence type="ECO:0000256" key="1">
    <source>
        <dbReference type="ARBA" id="ARBA00022723"/>
    </source>
</evidence>
<dbReference type="InterPro" id="IPR001298">
    <property type="entry name" value="Filamin/ABP280_rpt"/>
</dbReference>
<dbReference type="GO" id="GO:0061630">
    <property type="term" value="F:ubiquitin protein ligase activity"/>
    <property type="evidence" value="ECO:0007669"/>
    <property type="project" value="TreeGrafter"/>
</dbReference>
<evidence type="ECO:0000313" key="9">
    <source>
        <dbReference type="Proteomes" id="UP000749559"/>
    </source>
</evidence>
<dbReference type="AlphaFoldDB" id="A0A8S4NHY0"/>
<dbReference type="InterPro" id="IPR017868">
    <property type="entry name" value="Filamin/ABP280_repeat-like"/>
</dbReference>
<dbReference type="InterPro" id="IPR013783">
    <property type="entry name" value="Ig-like_fold"/>
</dbReference>
<evidence type="ECO:0000256" key="3">
    <source>
        <dbReference type="ARBA" id="ARBA00022771"/>
    </source>
</evidence>
<feature type="repeat" description="Filamin" evidence="5">
    <location>
        <begin position="53"/>
        <end position="109"/>
    </location>
</feature>
<dbReference type="GO" id="GO:0000209">
    <property type="term" value="P:protein polyubiquitination"/>
    <property type="evidence" value="ECO:0007669"/>
    <property type="project" value="TreeGrafter"/>
</dbReference>
<feature type="region of interest" description="Disordered" evidence="7">
    <location>
        <begin position="650"/>
        <end position="710"/>
    </location>
</feature>
<evidence type="ECO:0000256" key="5">
    <source>
        <dbReference type="PROSITE-ProRule" id="PRU00087"/>
    </source>
</evidence>
<name>A0A8S4NHY0_OWEFU</name>
<feature type="compositionally biased region" description="Basic and acidic residues" evidence="7">
    <location>
        <begin position="253"/>
        <end position="275"/>
    </location>
</feature>
<evidence type="ECO:0000256" key="4">
    <source>
        <dbReference type="ARBA" id="ARBA00022833"/>
    </source>
</evidence>
<keyword evidence="4" id="KW-0862">Zinc</keyword>
<dbReference type="PANTHER" id="PTHR24104">
    <property type="entry name" value="E3 UBIQUITIN-PROTEIN LIGASE NHLRC1-RELATED"/>
    <property type="match status" value="1"/>
</dbReference>
<dbReference type="InterPro" id="IPR001258">
    <property type="entry name" value="NHL_repeat"/>
</dbReference>
<evidence type="ECO:0000256" key="7">
    <source>
        <dbReference type="SAM" id="MobiDB-lite"/>
    </source>
</evidence>
<dbReference type="OrthoDB" id="342730at2759"/>
<feature type="compositionally biased region" description="Polar residues" evidence="7">
    <location>
        <begin position="674"/>
        <end position="702"/>
    </location>
</feature>
<dbReference type="Gene3D" id="2.60.40.10">
    <property type="entry name" value="Immunoglobulins"/>
    <property type="match status" value="1"/>
</dbReference>
<feature type="compositionally biased region" description="Polar residues" evidence="7">
    <location>
        <begin position="276"/>
        <end position="288"/>
    </location>
</feature>
<keyword evidence="3" id="KW-0863">Zinc-finger</keyword>
<accession>A0A8S4NHY0</accession>
<dbReference type="Pfam" id="PF00630">
    <property type="entry name" value="Filamin"/>
    <property type="match status" value="1"/>
</dbReference>
<dbReference type="CDD" id="cd05819">
    <property type="entry name" value="NHL"/>
    <property type="match status" value="1"/>
</dbReference>
<dbReference type="SUPFAM" id="SSF81296">
    <property type="entry name" value="E set domains"/>
    <property type="match status" value="1"/>
</dbReference>
<dbReference type="Proteomes" id="UP000749559">
    <property type="component" value="Unassembled WGS sequence"/>
</dbReference>
<feature type="compositionally biased region" description="Basic and acidic residues" evidence="7">
    <location>
        <begin position="660"/>
        <end position="673"/>
    </location>
</feature>
<dbReference type="PROSITE" id="PS50194">
    <property type="entry name" value="FILAMIN_REPEAT"/>
    <property type="match status" value="1"/>
</dbReference>
<dbReference type="InterPro" id="IPR050952">
    <property type="entry name" value="TRIM-NHL_E3_ligases"/>
</dbReference>
<feature type="compositionally biased region" description="Polar residues" evidence="7">
    <location>
        <begin position="650"/>
        <end position="659"/>
    </location>
</feature>
<dbReference type="PROSITE" id="PS51125">
    <property type="entry name" value="NHL"/>
    <property type="match status" value="2"/>
</dbReference>
<dbReference type="GO" id="GO:0043161">
    <property type="term" value="P:proteasome-mediated ubiquitin-dependent protein catabolic process"/>
    <property type="evidence" value="ECO:0007669"/>
    <property type="project" value="TreeGrafter"/>
</dbReference>
<feature type="region of interest" description="Disordered" evidence="7">
    <location>
        <begin position="253"/>
        <end position="403"/>
    </location>
</feature>
<dbReference type="GO" id="GO:0005737">
    <property type="term" value="C:cytoplasm"/>
    <property type="evidence" value="ECO:0007669"/>
    <property type="project" value="UniProtKB-SubCell"/>
</dbReference>
<reference evidence="8" key="1">
    <citation type="submission" date="2022-03" db="EMBL/GenBank/DDBJ databases">
        <authorList>
            <person name="Martin C."/>
        </authorList>
    </citation>
    <scope>NUCLEOTIDE SEQUENCE</scope>
</reference>
<proteinExistence type="predicted"/>
<keyword evidence="1" id="KW-0479">Metal-binding</keyword>
<evidence type="ECO:0000256" key="2">
    <source>
        <dbReference type="ARBA" id="ARBA00022737"/>
    </source>
</evidence>
<dbReference type="InterPro" id="IPR014756">
    <property type="entry name" value="Ig_E-set"/>
</dbReference>
<dbReference type="Gene3D" id="2.120.10.30">
    <property type="entry name" value="TolB, C-terminal domain"/>
    <property type="match status" value="1"/>
</dbReference>
<evidence type="ECO:0000313" key="8">
    <source>
        <dbReference type="EMBL" id="CAH1781216.1"/>
    </source>
</evidence>
<dbReference type="EMBL" id="CAIIXF020000004">
    <property type="protein sequence ID" value="CAH1781216.1"/>
    <property type="molecule type" value="Genomic_DNA"/>
</dbReference>
<feature type="compositionally biased region" description="Basic and acidic residues" evidence="7">
    <location>
        <begin position="289"/>
        <end position="302"/>
    </location>
</feature>
<organism evidence="8 9">
    <name type="scientific">Owenia fusiformis</name>
    <name type="common">Polychaete worm</name>
    <dbReference type="NCBI Taxonomy" id="6347"/>
    <lineage>
        <taxon>Eukaryota</taxon>
        <taxon>Metazoa</taxon>
        <taxon>Spiralia</taxon>
        <taxon>Lophotrochozoa</taxon>
        <taxon>Annelida</taxon>
        <taxon>Polychaeta</taxon>
        <taxon>Sedentaria</taxon>
        <taxon>Canalipalpata</taxon>
        <taxon>Sabellida</taxon>
        <taxon>Oweniida</taxon>
        <taxon>Oweniidae</taxon>
        <taxon>Owenia</taxon>
    </lineage>
</organism>
<feature type="repeat" description="NHL" evidence="6">
    <location>
        <begin position="744"/>
        <end position="787"/>
    </location>
</feature>
<feature type="region of interest" description="Disordered" evidence="7">
    <location>
        <begin position="542"/>
        <end position="595"/>
    </location>
</feature>
<feature type="region of interest" description="Disordered" evidence="7">
    <location>
        <begin position="471"/>
        <end position="495"/>
    </location>
</feature>
<keyword evidence="2" id="KW-0677">Repeat</keyword>